<protein>
    <submittedName>
        <fullName evidence="1">Uncharacterized protein</fullName>
    </submittedName>
</protein>
<dbReference type="EMBL" id="FNOV01000012">
    <property type="protein sequence ID" value="SDY74150.1"/>
    <property type="molecule type" value="Genomic_DNA"/>
</dbReference>
<gene>
    <name evidence="1" type="ORF">SAMN04488069_112135</name>
</gene>
<dbReference type="AlphaFoldDB" id="A0A1H3MBR2"/>
<proteinExistence type="predicted"/>
<evidence type="ECO:0000313" key="1">
    <source>
        <dbReference type="EMBL" id="SDY74150.1"/>
    </source>
</evidence>
<reference evidence="2" key="1">
    <citation type="submission" date="2016-10" db="EMBL/GenBank/DDBJ databases">
        <authorList>
            <person name="Varghese N."/>
            <person name="Submissions S."/>
        </authorList>
    </citation>
    <scope>NUCLEOTIDE SEQUENCE [LARGE SCALE GENOMIC DNA]</scope>
    <source>
        <strain evidence="2">CGMCC 1.8975</strain>
    </source>
</reference>
<accession>A0A1H3MBR2</accession>
<dbReference type="Proteomes" id="UP000199249">
    <property type="component" value="Unassembled WGS sequence"/>
</dbReference>
<keyword evidence="2" id="KW-1185">Reference proteome</keyword>
<organism evidence="1 2">
    <name type="scientific">Hymenobacter psychrophilus</name>
    <dbReference type="NCBI Taxonomy" id="651662"/>
    <lineage>
        <taxon>Bacteria</taxon>
        <taxon>Pseudomonadati</taxon>
        <taxon>Bacteroidota</taxon>
        <taxon>Cytophagia</taxon>
        <taxon>Cytophagales</taxon>
        <taxon>Hymenobacteraceae</taxon>
        <taxon>Hymenobacter</taxon>
    </lineage>
</organism>
<sequence>MPQGRNLPLQPATLSMPASDSWLDTLPVDFYDQLADTLNLHGMAALELLSRPATPATARLRQLITLDVATVQRLNTIENQPQLLTMLRQEPLALYDLLLLGRLVLETSQAAPVLAFVRQSMQDITAAQLNQVLAYCHQASAMVLGLLEEHVAAPADTASLGLHRLAVEEAFAEFLASQPAIEQPVAHLRPLPPQLHIMRLALLLAVSLPQDTDHPFAQAVQALPHLQPGALEPLITRLGQAQAHEPLTLNMPEVVQLYQALQVCGMVFVSDLMSQIGLEDAFPTISDEERRATEPAPASNREAVGSIVSGFTQWVQQNFPDNPEIAQARQQVLALADKL</sequence>
<evidence type="ECO:0000313" key="2">
    <source>
        <dbReference type="Proteomes" id="UP000199249"/>
    </source>
</evidence>
<name>A0A1H3MBR2_9BACT</name>